<feature type="non-terminal residue" evidence="2">
    <location>
        <position position="182"/>
    </location>
</feature>
<dbReference type="PROSITE" id="PS00197">
    <property type="entry name" value="2FE2S_FER_1"/>
    <property type="match status" value="1"/>
</dbReference>
<reference evidence="2" key="1">
    <citation type="journal article" date="2015" name="Nature">
        <title>Complex archaea that bridge the gap between prokaryotes and eukaryotes.</title>
        <authorList>
            <person name="Spang A."/>
            <person name="Saw J.H."/>
            <person name="Jorgensen S.L."/>
            <person name="Zaremba-Niedzwiedzka K."/>
            <person name="Martijn J."/>
            <person name="Lind A.E."/>
            <person name="van Eijk R."/>
            <person name="Schleper C."/>
            <person name="Guy L."/>
            <person name="Ettema T.J."/>
        </authorList>
    </citation>
    <scope>NUCLEOTIDE SEQUENCE</scope>
</reference>
<dbReference type="SUPFAM" id="SSF54292">
    <property type="entry name" value="2Fe-2S ferredoxin-like"/>
    <property type="match status" value="1"/>
</dbReference>
<dbReference type="Pfam" id="PF13510">
    <property type="entry name" value="Fer2_4"/>
    <property type="match status" value="1"/>
</dbReference>
<dbReference type="EMBL" id="LAZR01056272">
    <property type="protein sequence ID" value="KKK74538.1"/>
    <property type="molecule type" value="Genomic_DNA"/>
</dbReference>
<dbReference type="Gene3D" id="3.10.20.440">
    <property type="entry name" value="2Fe-2S iron-sulphur cluster binding domain, sarcosine oxidase, alpha subunit, N-terminal domain"/>
    <property type="match status" value="1"/>
</dbReference>
<keyword evidence="1" id="KW-0560">Oxidoreductase</keyword>
<dbReference type="InterPro" id="IPR042204">
    <property type="entry name" value="2Fe-2S-bd_N"/>
</dbReference>
<dbReference type="Pfam" id="PF01946">
    <property type="entry name" value="Thi4"/>
    <property type="match status" value="1"/>
</dbReference>
<evidence type="ECO:0000313" key="2">
    <source>
        <dbReference type="EMBL" id="KKK74538.1"/>
    </source>
</evidence>
<dbReference type="InterPro" id="IPR036188">
    <property type="entry name" value="FAD/NAD-bd_sf"/>
</dbReference>
<gene>
    <name evidence="2" type="ORF">LCGC14_2882760</name>
</gene>
<dbReference type="GO" id="GO:0051537">
    <property type="term" value="F:2 iron, 2 sulfur cluster binding"/>
    <property type="evidence" value="ECO:0007669"/>
    <property type="project" value="InterPro"/>
</dbReference>
<dbReference type="InterPro" id="IPR051691">
    <property type="entry name" value="Metab_Enz_Cyan_OpOx_G3PDH"/>
</dbReference>
<sequence length="182" mass="19911">MENITQHPILEIPERKKINFYFDAKEYPGFEGMVISSALFLNKIRIFGHHKKDGSPQGLFCSNGQCSQCNVIVNGIPVKACMTPLKVGMIVESCNGLPELPAKDDPVDVGDSEIIEIEVLIIGAGPAGLSATKILGEYKLKIILVDDKDRLGGKLVLQTHKFFGSQEEVYAGKRGIEIAKIL</sequence>
<protein>
    <submittedName>
        <fullName evidence="2">Uncharacterized protein</fullName>
    </submittedName>
</protein>
<dbReference type="AlphaFoldDB" id="A0A0F8XZV9"/>
<dbReference type="InterPro" id="IPR006058">
    <property type="entry name" value="2Fe2S_fd_BS"/>
</dbReference>
<dbReference type="Gene3D" id="3.50.50.60">
    <property type="entry name" value="FAD/NAD(P)-binding domain"/>
    <property type="match status" value="1"/>
</dbReference>
<dbReference type="GO" id="GO:0016491">
    <property type="term" value="F:oxidoreductase activity"/>
    <property type="evidence" value="ECO:0007669"/>
    <property type="project" value="UniProtKB-KW"/>
</dbReference>
<dbReference type="PANTHER" id="PTHR42949:SF3">
    <property type="entry name" value="ANAEROBIC GLYCEROL-3-PHOSPHATE DEHYDROGENASE SUBUNIT B"/>
    <property type="match status" value="1"/>
</dbReference>
<comment type="caution">
    <text evidence="2">The sequence shown here is derived from an EMBL/GenBank/DDBJ whole genome shotgun (WGS) entry which is preliminary data.</text>
</comment>
<dbReference type="InterPro" id="IPR036010">
    <property type="entry name" value="2Fe-2S_ferredoxin-like_sf"/>
</dbReference>
<dbReference type="SUPFAM" id="SSF51905">
    <property type="entry name" value="FAD/NAD(P)-binding domain"/>
    <property type="match status" value="1"/>
</dbReference>
<dbReference type="PANTHER" id="PTHR42949">
    <property type="entry name" value="ANAEROBIC GLYCEROL-3-PHOSPHATE DEHYDROGENASE SUBUNIT B"/>
    <property type="match status" value="1"/>
</dbReference>
<proteinExistence type="predicted"/>
<name>A0A0F8XZV9_9ZZZZ</name>
<evidence type="ECO:0000256" key="1">
    <source>
        <dbReference type="ARBA" id="ARBA00023002"/>
    </source>
</evidence>
<accession>A0A0F8XZV9</accession>
<organism evidence="2">
    <name type="scientific">marine sediment metagenome</name>
    <dbReference type="NCBI Taxonomy" id="412755"/>
    <lineage>
        <taxon>unclassified sequences</taxon>
        <taxon>metagenomes</taxon>
        <taxon>ecological metagenomes</taxon>
    </lineage>
</organism>